<evidence type="ECO:0000313" key="1">
    <source>
        <dbReference type="EMBL" id="KAK2020565.1"/>
    </source>
</evidence>
<evidence type="ECO:0000313" key="2">
    <source>
        <dbReference type="Proteomes" id="UP001232148"/>
    </source>
</evidence>
<organism evidence="1 2">
    <name type="scientific">Colletotrichum zoysiae</name>
    <dbReference type="NCBI Taxonomy" id="1216348"/>
    <lineage>
        <taxon>Eukaryota</taxon>
        <taxon>Fungi</taxon>
        <taxon>Dikarya</taxon>
        <taxon>Ascomycota</taxon>
        <taxon>Pezizomycotina</taxon>
        <taxon>Sordariomycetes</taxon>
        <taxon>Hypocreomycetidae</taxon>
        <taxon>Glomerellales</taxon>
        <taxon>Glomerellaceae</taxon>
        <taxon>Colletotrichum</taxon>
        <taxon>Colletotrichum graminicola species complex</taxon>
    </lineage>
</organism>
<proteinExistence type="predicted"/>
<accession>A0AAD9LW52</accession>
<dbReference type="AlphaFoldDB" id="A0AAD9LW52"/>
<dbReference type="Proteomes" id="UP001232148">
    <property type="component" value="Unassembled WGS sequence"/>
</dbReference>
<keyword evidence="2" id="KW-1185">Reference proteome</keyword>
<name>A0AAD9LW52_9PEZI</name>
<dbReference type="EMBL" id="MU843215">
    <property type="protein sequence ID" value="KAK2020565.1"/>
    <property type="molecule type" value="Genomic_DNA"/>
</dbReference>
<reference evidence="1" key="1">
    <citation type="submission" date="2021-06" db="EMBL/GenBank/DDBJ databases">
        <title>Comparative genomics, transcriptomics and evolutionary studies reveal genomic signatures of adaptation to plant cell wall in hemibiotrophic fungi.</title>
        <authorList>
            <consortium name="DOE Joint Genome Institute"/>
            <person name="Baroncelli R."/>
            <person name="Diaz J.F."/>
            <person name="Benocci T."/>
            <person name="Peng M."/>
            <person name="Battaglia E."/>
            <person name="Haridas S."/>
            <person name="Andreopoulos W."/>
            <person name="Labutti K."/>
            <person name="Pangilinan J."/>
            <person name="Floch G.L."/>
            <person name="Makela M.R."/>
            <person name="Henrissat B."/>
            <person name="Grigoriev I.V."/>
            <person name="Crouch J.A."/>
            <person name="De Vries R.P."/>
            <person name="Sukno S.A."/>
            <person name="Thon M.R."/>
        </authorList>
    </citation>
    <scope>NUCLEOTIDE SEQUENCE</scope>
    <source>
        <strain evidence="1">MAFF235873</strain>
    </source>
</reference>
<gene>
    <name evidence="1" type="ORF">LX32DRAFT_311889</name>
</gene>
<comment type="caution">
    <text evidence="1">The sequence shown here is derived from an EMBL/GenBank/DDBJ whole genome shotgun (WGS) entry which is preliminary data.</text>
</comment>
<protein>
    <submittedName>
        <fullName evidence="1">Uncharacterized protein</fullName>
    </submittedName>
</protein>
<sequence>MLYAASFERNNRRVRRIRRGGVRYTYFHVQSTSRDEGEKEKQRKKDGKRGICTLLPSESSLSFFLLFSRRIDEPRLRWGKLGGRNAASVDGRTPGGGPSSPSLPWRWLPLPSRRFAVVHCTECACRSVLVLVSTATPFTCTLCSTYLGSYLCSSWFPKGRLVERGRVLELRRSPPRPRLNIPGDDCD</sequence>